<name>A0ABR2GQ88_9EUKA</name>
<evidence type="ECO:0000313" key="2">
    <source>
        <dbReference type="Proteomes" id="UP001470230"/>
    </source>
</evidence>
<reference evidence="1 2" key="1">
    <citation type="submission" date="2024-04" db="EMBL/GenBank/DDBJ databases">
        <title>Tritrichomonas musculus Genome.</title>
        <authorList>
            <person name="Alves-Ferreira E."/>
            <person name="Grigg M."/>
            <person name="Lorenzi H."/>
            <person name="Galac M."/>
        </authorList>
    </citation>
    <scope>NUCLEOTIDE SEQUENCE [LARGE SCALE GENOMIC DNA]</scope>
    <source>
        <strain evidence="1 2">EAF2021</strain>
    </source>
</reference>
<evidence type="ECO:0000313" key="1">
    <source>
        <dbReference type="EMBL" id="KAK8835831.1"/>
    </source>
</evidence>
<organism evidence="1 2">
    <name type="scientific">Tritrichomonas musculus</name>
    <dbReference type="NCBI Taxonomy" id="1915356"/>
    <lineage>
        <taxon>Eukaryota</taxon>
        <taxon>Metamonada</taxon>
        <taxon>Parabasalia</taxon>
        <taxon>Tritrichomonadida</taxon>
        <taxon>Tritrichomonadidae</taxon>
        <taxon>Tritrichomonas</taxon>
    </lineage>
</organism>
<protein>
    <submittedName>
        <fullName evidence="1">Uncharacterized protein</fullName>
    </submittedName>
</protein>
<sequence>MSARLPPKRKIQSARNWAPGISDFIRRPMNLDEFVMDENIESIQHRYPKTSRVERRKRSVRDEIGPQDRYEVSKKAFENLQKIRASQIQKFQSRCEKTERNTRNAKIPKCIQRQRDFTTVPVKHIKDQHVIEHIVAQRNDDYMEVSEYIPQGYVANLGALRKLPPDNKLYVKSTNRVFYWG</sequence>
<gene>
    <name evidence="1" type="ORF">M9Y10_040379</name>
</gene>
<proteinExistence type="predicted"/>
<comment type="caution">
    <text evidence="1">The sequence shown here is derived from an EMBL/GenBank/DDBJ whole genome shotgun (WGS) entry which is preliminary data.</text>
</comment>
<dbReference type="Proteomes" id="UP001470230">
    <property type="component" value="Unassembled WGS sequence"/>
</dbReference>
<accession>A0ABR2GQ88</accession>
<keyword evidence="2" id="KW-1185">Reference proteome</keyword>
<dbReference type="EMBL" id="JAPFFF010000073">
    <property type="protein sequence ID" value="KAK8835831.1"/>
    <property type="molecule type" value="Genomic_DNA"/>
</dbReference>